<dbReference type="InterPro" id="IPR001347">
    <property type="entry name" value="SIS_dom"/>
</dbReference>
<reference evidence="3 4" key="1">
    <citation type="submission" date="2023-10" db="EMBL/GenBank/DDBJ databases">
        <title>Bacteria for the degradation of biodegradable plastic PBAT(Polybutylene adipate terephthalate).</title>
        <authorList>
            <person name="Weon H.-Y."/>
            <person name="Yeon J."/>
        </authorList>
    </citation>
    <scope>NUCLEOTIDE SEQUENCE [LARGE SCALE GENOMIC DNA]</scope>
    <source>
        <strain evidence="3 4">SBD 7-3</strain>
    </source>
</reference>
<dbReference type="Proteomes" id="UP001303946">
    <property type="component" value="Chromosome"/>
</dbReference>
<organism evidence="3 4">
    <name type="scientific">Piscinibacter gummiphilus</name>
    <dbReference type="NCBI Taxonomy" id="946333"/>
    <lineage>
        <taxon>Bacteria</taxon>
        <taxon>Pseudomonadati</taxon>
        <taxon>Pseudomonadota</taxon>
        <taxon>Betaproteobacteria</taxon>
        <taxon>Burkholderiales</taxon>
        <taxon>Sphaerotilaceae</taxon>
        <taxon>Piscinibacter</taxon>
    </lineage>
</organism>
<dbReference type="Pfam" id="PF13580">
    <property type="entry name" value="SIS_2"/>
    <property type="match status" value="1"/>
</dbReference>
<dbReference type="SUPFAM" id="SSF53697">
    <property type="entry name" value="SIS domain"/>
    <property type="match status" value="1"/>
</dbReference>
<feature type="region of interest" description="Disordered" evidence="1">
    <location>
        <begin position="1"/>
        <end position="30"/>
    </location>
</feature>
<evidence type="ECO:0000313" key="3">
    <source>
        <dbReference type="EMBL" id="WOB07273.1"/>
    </source>
</evidence>
<name>A0ABZ0CWN2_9BURK</name>
<dbReference type="PROSITE" id="PS51464">
    <property type="entry name" value="SIS"/>
    <property type="match status" value="1"/>
</dbReference>
<keyword evidence="4" id="KW-1185">Reference proteome</keyword>
<dbReference type="RefSeq" id="WP_316699945.1">
    <property type="nucleotide sequence ID" value="NZ_CP136336.1"/>
</dbReference>
<evidence type="ECO:0000259" key="2">
    <source>
        <dbReference type="PROSITE" id="PS51464"/>
    </source>
</evidence>
<feature type="domain" description="SIS" evidence="2">
    <location>
        <begin position="66"/>
        <end position="221"/>
    </location>
</feature>
<dbReference type="EMBL" id="CP136336">
    <property type="protein sequence ID" value="WOB07273.1"/>
    <property type="molecule type" value="Genomic_DNA"/>
</dbReference>
<sequence>MSKQANAKSKAPKIQEKKTPGLAASNMTGTGPGGLSVRAFAEWYRDRELEQWERFDYAALEKIAKAIEKVEKSGKTIFVMGNGGSAATASHIATDWSKTAERVNKPLIRCISLNDNTAFMTAIGNDLGYDEIFARQLRNLCGKGDLVVIISGSGNSPSVLKANDYAKSVGATTVGLTGFTGGKLRKDVDICFHVESDQYGVIEDMHMAAGSILAFYLKQRK</sequence>
<dbReference type="PANTHER" id="PTHR30390:SF8">
    <property type="entry name" value="SUGAR ISOMERASE (SIS)"/>
    <property type="match status" value="1"/>
</dbReference>
<dbReference type="CDD" id="cd05006">
    <property type="entry name" value="SIS_GmhA"/>
    <property type="match status" value="1"/>
</dbReference>
<dbReference type="InterPro" id="IPR050099">
    <property type="entry name" value="SIS_GmhA/DiaA_subfam"/>
</dbReference>
<protein>
    <submittedName>
        <fullName evidence="3">SIS domain-containing protein</fullName>
    </submittedName>
</protein>
<evidence type="ECO:0000313" key="4">
    <source>
        <dbReference type="Proteomes" id="UP001303946"/>
    </source>
</evidence>
<dbReference type="PANTHER" id="PTHR30390">
    <property type="entry name" value="SEDOHEPTULOSE 7-PHOSPHATE ISOMERASE / DNAA INITIATOR-ASSOCIATING FACTOR FOR REPLICATION INITIATION"/>
    <property type="match status" value="1"/>
</dbReference>
<accession>A0ABZ0CWN2</accession>
<proteinExistence type="predicted"/>
<dbReference type="InterPro" id="IPR035461">
    <property type="entry name" value="GmhA/DiaA"/>
</dbReference>
<dbReference type="InterPro" id="IPR046348">
    <property type="entry name" value="SIS_dom_sf"/>
</dbReference>
<gene>
    <name evidence="3" type="ORF">RXV79_20425</name>
</gene>
<dbReference type="Gene3D" id="3.40.50.10490">
    <property type="entry name" value="Glucose-6-phosphate isomerase like protein, domain 1"/>
    <property type="match status" value="1"/>
</dbReference>
<evidence type="ECO:0000256" key="1">
    <source>
        <dbReference type="SAM" id="MobiDB-lite"/>
    </source>
</evidence>